<dbReference type="EMBL" id="QJUI01000015">
    <property type="protein sequence ID" value="TBU75759.1"/>
    <property type="molecule type" value="Genomic_DNA"/>
</dbReference>
<dbReference type="AlphaFoldDB" id="A0A4Q9QIL6"/>
<proteinExistence type="predicted"/>
<protein>
    <submittedName>
        <fullName evidence="1">Uncharacterized protein</fullName>
    </submittedName>
</protein>
<accession>A0A4Q9QIL6</accession>
<dbReference type="Proteomes" id="UP000292302">
    <property type="component" value="Unassembled WGS sequence"/>
</dbReference>
<comment type="caution">
    <text evidence="1">The sequence shown here is derived from an EMBL/GenBank/DDBJ whole genome shotgun (WGS) entry which is preliminary data.</text>
</comment>
<evidence type="ECO:0000313" key="1">
    <source>
        <dbReference type="EMBL" id="TBU75759.1"/>
    </source>
</evidence>
<evidence type="ECO:0000313" key="2">
    <source>
        <dbReference type="Proteomes" id="UP000292302"/>
    </source>
</evidence>
<gene>
    <name evidence="1" type="ORF">DNK06_17495</name>
</gene>
<sequence>MEKDLPRVLRLCAEASGAVPASATISSTGKPGPVLVATSARFEPVMPDKLMGRISGAHPSAINRCPHYSLRQRPAFTLESVFQE</sequence>
<organism evidence="1 2">
    <name type="scientific">Phytopseudomonas daroniae</name>
    <dbReference type="NCBI Taxonomy" id="2487519"/>
    <lineage>
        <taxon>Bacteria</taxon>
        <taxon>Pseudomonadati</taxon>
        <taxon>Pseudomonadota</taxon>
        <taxon>Gammaproteobacteria</taxon>
        <taxon>Pseudomonadales</taxon>
        <taxon>Pseudomonadaceae</taxon>
        <taxon>Phytopseudomonas</taxon>
    </lineage>
</organism>
<reference evidence="1 2" key="1">
    <citation type="submission" date="2018-06" db="EMBL/GenBank/DDBJ databases">
        <title>Three novel Pseudomonas species isolated from symptomatic oak.</title>
        <authorList>
            <person name="Bueno-Gonzalez V."/>
            <person name="Brady C."/>
        </authorList>
    </citation>
    <scope>NUCLEOTIDE SEQUENCE [LARGE SCALE GENOMIC DNA]</scope>
    <source>
        <strain evidence="1 2">P9A</strain>
    </source>
</reference>
<keyword evidence="2" id="KW-1185">Reference proteome</keyword>
<name>A0A4Q9QIL6_9GAMM</name>